<reference evidence="3 4" key="1">
    <citation type="journal article" date="2014" name="Genome Announc.">
        <title>Draft Genome Sequence of the Boron-Tolerant and Moderately Halotolerant Bacterium Gracilibacillus boraciitolerans JCM 21714T.</title>
        <authorList>
            <person name="Ahmed I."/>
            <person name="Oshima K."/>
            <person name="Suda W."/>
            <person name="Kitamura K."/>
            <person name="Iida T."/>
            <person name="Ohmori Y."/>
            <person name="Fujiwara T."/>
            <person name="Hattori M."/>
            <person name="Ohkuma M."/>
        </authorList>
    </citation>
    <scope>NUCLEOTIDE SEQUENCE [LARGE SCALE GENOMIC DNA]</scope>
    <source>
        <strain evidence="3 4">JCM 21714</strain>
    </source>
</reference>
<dbReference type="AlphaFoldDB" id="W4VGV5"/>
<feature type="transmembrane region" description="Helical" evidence="1">
    <location>
        <begin position="152"/>
        <end position="167"/>
    </location>
</feature>
<keyword evidence="4" id="KW-1185">Reference proteome</keyword>
<comment type="caution">
    <text evidence="3">The sequence shown here is derived from an EMBL/GenBank/DDBJ whole genome shotgun (WGS) entry which is preliminary data.</text>
</comment>
<sequence>MVVPFIELIENPQFFLVGWSLATFALALIISIYFLRDEIAAFFQSDQKNIGNIVLWSVLGSFLVIITQWVAVTIETFVFGIKPGSQNTMDLMNVARQAPIFIVIISVLGPILEELVFRKAIFGSLHKRMNFFFAALLSGVIFAAVHQDFSHLLIYTAMGMVFAFLYVETKRIIVPIIAHMAINTFAVIVQFSVDPEQIEQQLKQLEQLQLIITGGY</sequence>
<accession>W4VGV5</accession>
<feature type="transmembrane region" description="Helical" evidence="1">
    <location>
        <begin position="55"/>
        <end position="78"/>
    </location>
</feature>
<dbReference type="Pfam" id="PF02517">
    <property type="entry name" value="Rce1-like"/>
    <property type="match status" value="1"/>
</dbReference>
<dbReference type="PANTHER" id="PTHR36435:SF6">
    <property type="entry name" value="ABORTIVE INFECTION PROTEIN"/>
    <property type="match status" value="1"/>
</dbReference>
<dbReference type="STRING" id="1298598.JCM21714_1421"/>
<name>W4VGV5_9BACI</name>
<dbReference type="eggNOG" id="COG1266">
    <property type="taxonomic scope" value="Bacteria"/>
</dbReference>
<feature type="transmembrane region" description="Helical" evidence="1">
    <location>
        <begin position="129"/>
        <end position="146"/>
    </location>
</feature>
<dbReference type="InterPro" id="IPR003675">
    <property type="entry name" value="Rce1/LyrA-like_dom"/>
</dbReference>
<keyword evidence="1" id="KW-1133">Transmembrane helix</keyword>
<keyword evidence="3" id="KW-0645">Protease</keyword>
<evidence type="ECO:0000313" key="4">
    <source>
        <dbReference type="Proteomes" id="UP000019102"/>
    </source>
</evidence>
<dbReference type="GO" id="GO:0080120">
    <property type="term" value="P:CAAX-box protein maturation"/>
    <property type="evidence" value="ECO:0007669"/>
    <property type="project" value="UniProtKB-ARBA"/>
</dbReference>
<dbReference type="PANTHER" id="PTHR36435">
    <property type="entry name" value="SLR1288 PROTEIN"/>
    <property type="match status" value="1"/>
</dbReference>
<protein>
    <submittedName>
        <fullName evidence="3">CAAX amino terminal protease family protein</fullName>
    </submittedName>
</protein>
<organism evidence="3 4">
    <name type="scientific">Gracilibacillus boraciitolerans JCM 21714</name>
    <dbReference type="NCBI Taxonomy" id="1298598"/>
    <lineage>
        <taxon>Bacteria</taxon>
        <taxon>Bacillati</taxon>
        <taxon>Bacillota</taxon>
        <taxon>Bacilli</taxon>
        <taxon>Bacillales</taxon>
        <taxon>Bacillaceae</taxon>
        <taxon>Gracilibacillus</taxon>
    </lineage>
</organism>
<feature type="transmembrane region" description="Helical" evidence="1">
    <location>
        <begin position="14"/>
        <end position="35"/>
    </location>
</feature>
<feature type="transmembrane region" description="Helical" evidence="1">
    <location>
        <begin position="172"/>
        <end position="193"/>
    </location>
</feature>
<feature type="transmembrane region" description="Helical" evidence="1">
    <location>
        <begin position="98"/>
        <end position="117"/>
    </location>
</feature>
<keyword evidence="1" id="KW-0812">Transmembrane</keyword>
<evidence type="ECO:0000259" key="2">
    <source>
        <dbReference type="Pfam" id="PF02517"/>
    </source>
</evidence>
<evidence type="ECO:0000313" key="3">
    <source>
        <dbReference type="EMBL" id="GAE92422.1"/>
    </source>
</evidence>
<feature type="domain" description="CAAX prenyl protease 2/Lysostaphin resistance protein A-like" evidence="2">
    <location>
        <begin position="98"/>
        <end position="185"/>
    </location>
</feature>
<keyword evidence="3" id="KW-0378">Hydrolase</keyword>
<dbReference type="InterPro" id="IPR052710">
    <property type="entry name" value="CAAX_protease"/>
</dbReference>
<dbReference type="EMBL" id="BAVS01000004">
    <property type="protein sequence ID" value="GAE92422.1"/>
    <property type="molecule type" value="Genomic_DNA"/>
</dbReference>
<proteinExistence type="predicted"/>
<dbReference type="GO" id="GO:0004175">
    <property type="term" value="F:endopeptidase activity"/>
    <property type="evidence" value="ECO:0007669"/>
    <property type="project" value="UniProtKB-ARBA"/>
</dbReference>
<keyword evidence="1" id="KW-0472">Membrane</keyword>
<dbReference type="GO" id="GO:0006508">
    <property type="term" value="P:proteolysis"/>
    <property type="evidence" value="ECO:0007669"/>
    <property type="project" value="UniProtKB-KW"/>
</dbReference>
<gene>
    <name evidence="3" type="ORF">JCM21714_1421</name>
</gene>
<dbReference type="Proteomes" id="UP000019102">
    <property type="component" value="Unassembled WGS sequence"/>
</dbReference>
<evidence type="ECO:0000256" key="1">
    <source>
        <dbReference type="SAM" id="Phobius"/>
    </source>
</evidence>